<name>A0AB35RMG8_9ENTR</name>
<feature type="domain" description="Barstar (barnase inhibitor)" evidence="2">
    <location>
        <begin position="4"/>
        <end position="93"/>
    </location>
</feature>
<comment type="caution">
    <text evidence="3">The sequence shown here is derived from an EMBL/GenBank/DDBJ whole genome shotgun (WGS) entry which is preliminary data.</text>
</comment>
<dbReference type="EMBL" id="JAWJAC010000007">
    <property type="protein sequence ID" value="MDV2863329.1"/>
    <property type="molecule type" value="Genomic_DNA"/>
</dbReference>
<keyword evidence="4" id="KW-1185">Reference proteome</keyword>
<dbReference type="Gene3D" id="3.30.370.10">
    <property type="entry name" value="Barstar-like"/>
    <property type="match status" value="1"/>
</dbReference>
<dbReference type="InterPro" id="IPR035905">
    <property type="entry name" value="Barstar-like_sf"/>
</dbReference>
<evidence type="ECO:0000313" key="3">
    <source>
        <dbReference type="EMBL" id="MDV2863329.1"/>
    </source>
</evidence>
<protein>
    <submittedName>
        <fullName evidence="3">Barstar family protein</fullName>
    </submittedName>
</protein>
<comment type="similarity">
    <text evidence="1">Belongs to the barstar family.</text>
</comment>
<organism evidence="3 4">
    <name type="scientific">Phytobacter ursingii</name>
    <dbReference type="NCBI Taxonomy" id="1972431"/>
    <lineage>
        <taxon>Bacteria</taxon>
        <taxon>Pseudomonadati</taxon>
        <taxon>Pseudomonadota</taxon>
        <taxon>Gammaproteobacteria</taxon>
        <taxon>Enterobacterales</taxon>
        <taxon>Enterobacteriaceae</taxon>
        <taxon>Phytobacter</taxon>
    </lineage>
</organism>
<dbReference type="SUPFAM" id="SSF52038">
    <property type="entry name" value="Barstar-related"/>
    <property type="match status" value="1"/>
</dbReference>
<reference evidence="3 4" key="1">
    <citation type="submission" date="2023-10" db="EMBL/GenBank/DDBJ databases">
        <title>Phytobacter spp. The emergence of a new genus of hospital-origin enterobacteria encoding carbapenemases in Argentina.</title>
        <authorList>
            <person name="Vay C."/>
            <person name="Almuzara M."/>
            <person name="Traglia G.M."/>
            <person name="Campos J."/>
        </authorList>
    </citation>
    <scope>NUCLEOTIDE SEQUENCE [LARGE SCALE GENOMIC DNA]</scope>
    <source>
        <strain evidence="3 4">CVMA36</strain>
    </source>
</reference>
<proteinExistence type="inferred from homology"/>
<dbReference type="AlphaFoldDB" id="A0AB35RMG8"/>
<dbReference type="RefSeq" id="WP_229221910.1">
    <property type="nucleotide sequence ID" value="NZ_JAWJAC010000007.1"/>
</dbReference>
<dbReference type="Pfam" id="PF01337">
    <property type="entry name" value="Barstar"/>
    <property type="match status" value="1"/>
</dbReference>
<evidence type="ECO:0000313" key="4">
    <source>
        <dbReference type="Proteomes" id="UP001286589"/>
    </source>
</evidence>
<dbReference type="InterPro" id="IPR000468">
    <property type="entry name" value="Barstar"/>
</dbReference>
<sequence>MSVEVIKIDGFQINSKADFHRILGEKLDFGPYYGHNADALWDMLSTGMACGIVIIWENSERSKKGMGDDFQLIISIFDRTKQRYLGKGDDLAFDYVLN</sequence>
<dbReference type="Proteomes" id="UP001286589">
    <property type="component" value="Unassembled WGS sequence"/>
</dbReference>
<gene>
    <name evidence="3" type="ORF">R0H02_12740</name>
</gene>
<evidence type="ECO:0000259" key="2">
    <source>
        <dbReference type="Pfam" id="PF01337"/>
    </source>
</evidence>
<accession>A0AB35RMG8</accession>
<evidence type="ECO:0000256" key="1">
    <source>
        <dbReference type="ARBA" id="ARBA00006845"/>
    </source>
</evidence>